<dbReference type="GO" id="GO:0004864">
    <property type="term" value="F:protein phosphatase inhibitor activity"/>
    <property type="evidence" value="ECO:0007669"/>
    <property type="project" value="TreeGrafter"/>
</dbReference>
<accession>A0A2U1MCE5</accession>
<comment type="caution">
    <text evidence="4">The sequence shown here is derived from an EMBL/GenBank/DDBJ whole genome shotgun (WGS) entry which is preliminary data.</text>
</comment>
<sequence>MFYKLSEEVEVKTSISEAWEAYSTLKLAMITQSELGHLFGVEILEGDGGVGIVIQVTPHPGVSKIPTYKEKFTNIDHEKRVKVVDLIEGGHLELGFTSYRIIGEFFENQKEDLCILRITVEYEASEDVVANADASVVTLEWIMNIFKVANQYMAKNQN</sequence>
<evidence type="ECO:0000313" key="4">
    <source>
        <dbReference type="EMBL" id="PWA58930.1"/>
    </source>
</evidence>
<dbReference type="EMBL" id="PKPP01005761">
    <property type="protein sequence ID" value="PWA58930.1"/>
    <property type="molecule type" value="Genomic_DNA"/>
</dbReference>
<dbReference type="PANTHER" id="PTHR31213:SF19">
    <property type="entry name" value="BET V I_MAJOR LATEX PROTEIN DOMAIN-CONTAINING PROTEIN"/>
    <property type="match status" value="1"/>
</dbReference>
<dbReference type="InterPro" id="IPR023393">
    <property type="entry name" value="START-like_dom_sf"/>
</dbReference>
<comment type="similarity">
    <text evidence="1">Belongs to the BetVI family.</text>
</comment>
<dbReference type="Proteomes" id="UP000245207">
    <property type="component" value="Unassembled WGS sequence"/>
</dbReference>
<dbReference type="GO" id="GO:0005737">
    <property type="term" value="C:cytoplasm"/>
    <property type="evidence" value="ECO:0007669"/>
    <property type="project" value="TreeGrafter"/>
</dbReference>
<dbReference type="GO" id="GO:0005634">
    <property type="term" value="C:nucleus"/>
    <property type="evidence" value="ECO:0007669"/>
    <property type="project" value="TreeGrafter"/>
</dbReference>
<organism evidence="4 5">
    <name type="scientific">Artemisia annua</name>
    <name type="common">Sweet wormwood</name>
    <dbReference type="NCBI Taxonomy" id="35608"/>
    <lineage>
        <taxon>Eukaryota</taxon>
        <taxon>Viridiplantae</taxon>
        <taxon>Streptophyta</taxon>
        <taxon>Embryophyta</taxon>
        <taxon>Tracheophyta</taxon>
        <taxon>Spermatophyta</taxon>
        <taxon>Magnoliopsida</taxon>
        <taxon>eudicotyledons</taxon>
        <taxon>Gunneridae</taxon>
        <taxon>Pentapetalae</taxon>
        <taxon>asterids</taxon>
        <taxon>campanulids</taxon>
        <taxon>Asterales</taxon>
        <taxon>Asteraceae</taxon>
        <taxon>Asteroideae</taxon>
        <taxon>Anthemideae</taxon>
        <taxon>Artemisiinae</taxon>
        <taxon>Artemisia</taxon>
    </lineage>
</organism>
<dbReference type="GO" id="GO:0006952">
    <property type="term" value="P:defense response"/>
    <property type="evidence" value="ECO:0007669"/>
    <property type="project" value="InterPro"/>
</dbReference>
<dbReference type="Gene3D" id="3.30.530.20">
    <property type="match status" value="1"/>
</dbReference>
<feature type="domain" description="Bet v I/Major latex protein" evidence="3">
    <location>
        <begin position="4"/>
        <end position="154"/>
    </location>
</feature>
<keyword evidence="5" id="KW-1185">Reference proteome</keyword>
<evidence type="ECO:0000313" key="5">
    <source>
        <dbReference type="Proteomes" id="UP000245207"/>
    </source>
</evidence>
<evidence type="ECO:0000259" key="3">
    <source>
        <dbReference type="Pfam" id="PF00407"/>
    </source>
</evidence>
<dbReference type="InterPro" id="IPR000916">
    <property type="entry name" value="Bet_v_I/MLP"/>
</dbReference>
<protein>
    <submittedName>
        <fullName evidence="4">S-norcoclaurine synthase 2</fullName>
    </submittedName>
</protein>
<evidence type="ECO:0000256" key="1">
    <source>
        <dbReference type="ARBA" id="ARBA00009744"/>
    </source>
</evidence>
<dbReference type="PANTHER" id="PTHR31213">
    <property type="entry name" value="OS08G0374000 PROTEIN-RELATED"/>
    <property type="match status" value="1"/>
</dbReference>
<keyword evidence="2" id="KW-0017">Alkaloid metabolism</keyword>
<name>A0A2U1MCE5_ARTAN</name>
<dbReference type="OrthoDB" id="1879545at2759"/>
<dbReference type="AlphaFoldDB" id="A0A2U1MCE5"/>
<reference evidence="4 5" key="1">
    <citation type="journal article" date="2018" name="Mol. Plant">
        <title>The genome of Artemisia annua provides insight into the evolution of Asteraceae family and artemisinin biosynthesis.</title>
        <authorList>
            <person name="Shen Q."/>
            <person name="Zhang L."/>
            <person name="Liao Z."/>
            <person name="Wang S."/>
            <person name="Yan T."/>
            <person name="Shi P."/>
            <person name="Liu M."/>
            <person name="Fu X."/>
            <person name="Pan Q."/>
            <person name="Wang Y."/>
            <person name="Lv Z."/>
            <person name="Lu X."/>
            <person name="Zhang F."/>
            <person name="Jiang W."/>
            <person name="Ma Y."/>
            <person name="Chen M."/>
            <person name="Hao X."/>
            <person name="Li L."/>
            <person name="Tang Y."/>
            <person name="Lv G."/>
            <person name="Zhou Y."/>
            <person name="Sun X."/>
            <person name="Brodelius P.E."/>
            <person name="Rose J.K.C."/>
            <person name="Tang K."/>
        </authorList>
    </citation>
    <scope>NUCLEOTIDE SEQUENCE [LARGE SCALE GENOMIC DNA]</scope>
    <source>
        <strain evidence="5">cv. Huhao1</strain>
        <tissue evidence="4">Leaf</tissue>
    </source>
</reference>
<dbReference type="GO" id="GO:0010427">
    <property type="term" value="F:abscisic acid binding"/>
    <property type="evidence" value="ECO:0007669"/>
    <property type="project" value="TreeGrafter"/>
</dbReference>
<dbReference type="InterPro" id="IPR050279">
    <property type="entry name" value="Plant_def-hormone_signal"/>
</dbReference>
<dbReference type="Pfam" id="PF00407">
    <property type="entry name" value="Bet_v_1"/>
    <property type="match status" value="1"/>
</dbReference>
<dbReference type="GO" id="GO:0038023">
    <property type="term" value="F:signaling receptor activity"/>
    <property type="evidence" value="ECO:0007669"/>
    <property type="project" value="TreeGrafter"/>
</dbReference>
<proteinExistence type="inferred from homology"/>
<dbReference type="GO" id="GO:0009820">
    <property type="term" value="P:alkaloid metabolic process"/>
    <property type="evidence" value="ECO:0007669"/>
    <property type="project" value="UniProtKB-KW"/>
</dbReference>
<dbReference type="SUPFAM" id="SSF55961">
    <property type="entry name" value="Bet v1-like"/>
    <property type="match status" value="1"/>
</dbReference>
<gene>
    <name evidence="4" type="ORF">CTI12_AA393930</name>
</gene>
<dbReference type="GO" id="GO:0009738">
    <property type="term" value="P:abscisic acid-activated signaling pathway"/>
    <property type="evidence" value="ECO:0007669"/>
    <property type="project" value="TreeGrafter"/>
</dbReference>
<dbReference type="STRING" id="35608.A0A2U1MCE5"/>
<evidence type="ECO:0000256" key="2">
    <source>
        <dbReference type="ARBA" id="ARBA00022589"/>
    </source>
</evidence>